<comment type="caution">
    <text evidence="12">The sequence shown here is derived from an EMBL/GenBank/DDBJ whole genome shotgun (WGS) entry which is preliminary data.</text>
</comment>
<evidence type="ECO:0000256" key="6">
    <source>
        <dbReference type="ARBA" id="ARBA00023141"/>
    </source>
</evidence>
<dbReference type="Gene3D" id="3.40.50.10860">
    <property type="entry name" value="Leucine Dehydrogenase, chain A, domain 1"/>
    <property type="match status" value="1"/>
</dbReference>
<dbReference type="GO" id="GO:0050661">
    <property type="term" value="F:NADP binding"/>
    <property type="evidence" value="ECO:0007669"/>
    <property type="project" value="InterPro"/>
</dbReference>
<comment type="similarity">
    <text evidence="8">Belongs to the shikimate dehydrogenase family.</text>
</comment>
<dbReference type="UniPathway" id="UPA00053">
    <property type="reaction ID" value="UER00087"/>
</dbReference>
<evidence type="ECO:0000256" key="8">
    <source>
        <dbReference type="HAMAP-Rule" id="MF_00222"/>
    </source>
</evidence>
<dbReference type="PANTHER" id="PTHR21089:SF1">
    <property type="entry name" value="BIFUNCTIONAL 3-DEHYDROQUINATE DEHYDRATASE_SHIKIMATE DEHYDROGENASE, CHLOROPLASTIC"/>
    <property type="match status" value="1"/>
</dbReference>
<comment type="pathway">
    <text evidence="1 8">Metabolic intermediate biosynthesis; chorismate biosynthesis; chorismate from D-erythrose 4-phosphate and phosphoenolpyruvate: step 4/7.</text>
</comment>
<keyword evidence="5 8" id="KW-0560">Oxidoreductase</keyword>
<evidence type="ECO:0000256" key="1">
    <source>
        <dbReference type="ARBA" id="ARBA00004871"/>
    </source>
</evidence>
<evidence type="ECO:0000313" key="12">
    <source>
        <dbReference type="EMBL" id="NGM83872.1"/>
    </source>
</evidence>
<dbReference type="Pfam" id="PF01488">
    <property type="entry name" value="Shikimate_DH"/>
    <property type="match status" value="1"/>
</dbReference>
<keyword evidence="6 8" id="KW-0057">Aromatic amino acid biosynthesis</keyword>
<dbReference type="InterPro" id="IPR046346">
    <property type="entry name" value="Aminoacid_DH-like_N_sf"/>
</dbReference>
<dbReference type="EMBL" id="JAAKGU010000007">
    <property type="protein sequence ID" value="NGM83872.1"/>
    <property type="molecule type" value="Genomic_DNA"/>
</dbReference>
<evidence type="ECO:0000259" key="9">
    <source>
        <dbReference type="Pfam" id="PF01488"/>
    </source>
</evidence>
<feature type="binding site" evidence="8">
    <location>
        <position position="256"/>
    </location>
    <ligand>
        <name>shikimate</name>
        <dbReference type="ChEBI" id="CHEBI:36208"/>
    </ligand>
</feature>
<dbReference type="GO" id="GO:0008652">
    <property type="term" value="P:amino acid biosynthetic process"/>
    <property type="evidence" value="ECO:0007669"/>
    <property type="project" value="UniProtKB-KW"/>
</dbReference>
<feature type="active site" description="Proton acceptor" evidence="8">
    <location>
        <position position="71"/>
    </location>
</feature>
<gene>
    <name evidence="8 12" type="primary">aroE</name>
    <name evidence="12" type="ORF">G5B47_15750</name>
</gene>
<dbReference type="GO" id="GO:0004764">
    <property type="term" value="F:shikimate 3-dehydrogenase (NADP+) activity"/>
    <property type="evidence" value="ECO:0007669"/>
    <property type="project" value="UniProtKB-UniRule"/>
</dbReference>
<comment type="catalytic activity">
    <reaction evidence="7 8">
        <text>shikimate + NADP(+) = 3-dehydroshikimate + NADPH + H(+)</text>
        <dbReference type="Rhea" id="RHEA:17737"/>
        <dbReference type="ChEBI" id="CHEBI:15378"/>
        <dbReference type="ChEBI" id="CHEBI:16630"/>
        <dbReference type="ChEBI" id="CHEBI:36208"/>
        <dbReference type="ChEBI" id="CHEBI:57783"/>
        <dbReference type="ChEBI" id="CHEBI:58349"/>
        <dbReference type="EC" id="1.1.1.25"/>
    </reaction>
</comment>
<protein>
    <recommendedName>
        <fullName evidence="2 8">Shikimate dehydrogenase (NADP(+))</fullName>
        <shortName evidence="8">SDH</shortName>
        <ecNumber evidence="2 8">1.1.1.25</ecNumber>
    </recommendedName>
</protein>
<sequence length="285" mass="30665">MGKNYRSELVGAFGCPIDENPTGVMEEAAFQAKGLDYRYLTIKVNEGDLEDAMKAVRAFNMRGINLTIPHKVEVLRYLDELSEAAELIGAVNMVVNKDGKLWGENTDGKGFLTSLRGEGISVEGKAVTVLGAGGAARAISVECALAGAAKVNIANRDAERGTELAGLINERTGADASFLPWDTKLKVPADTDILINATSVGLYPNVNDKPDVDYDTIKPEMTVSDVIFNDPHTLFLWEAGRRGAKTINGLGMLVNQGALNFTLWTGVEAPVDVMTQTLKNEFGLK</sequence>
<evidence type="ECO:0000259" key="10">
    <source>
        <dbReference type="Pfam" id="PF08501"/>
    </source>
</evidence>
<dbReference type="InterPro" id="IPR011342">
    <property type="entry name" value="Shikimate_DH"/>
</dbReference>
<feature type="binding site" evidence="8">
    <location>
        <position position="92"/>
    </location>
    <ligand>
        <name>shikimate</name>
        <dbReference type="ChEBI" id="CHEBI:36208"/>
    </ligand>
</feature>
<dbReference type="InterPro" id="IPR013708">
    <property type="entry name" value="Shikimate_DH-bd_N"/>
</dbReference>
<feature type="binding site" evidence="8">
    <location>
        <begin position="131"/>
        <end position="135"/>
    </location>
    <ligand>
        <name>NADP(+)</name>
        <dbReference type="ChEBI" id="CHEBI:58349"/>
    </ligand>
</feature>
<dbReference type="RefSeq" id="WP_165099854.1">
    <property type="nucleotide sequence ID" value="NZ_JAAKGU010000007.1"/>
</dbReference>
<evidence type="ECO:0000256" key="5">
    <source>
        <dbReference type="ARBA" id="ARBA00023002"/>
    </source>
</evidence>
<comment type="caution">
    <text evidence="8">Lacks conserved residue(s) required for the propagation of feature annotation.</text>
</comment>
<dbReference type="Pfam" id="PF18317">
    <property type="entry name" value="SDH_C"/>
    <property type="match status" value="1"/>
</dbReference>
<feature type="binding site" evidence="8">
    <location>
        <position position="249"/>
    </location>
    <ligand>
        <name>NADP(+)</name>
        <dbReference type="ChEBI" id="CHEBI:58349"/>
    </ligand>
</feature>
<organism evidence="12 13">
    <name type="scientific">Paenibacillus apii</name>
    <dbReference type="NCBI Taxonomy" id="1850370"/>
    <lineage>
        <taxon>Bacteria</taxon>
        <taxon>Bacillati</taxon>
        <taxon>Bacillota</taxon>
        <taxon>Bacilli</taxon>
        <taxon>Bacillales</taxon>
        <taxon>Paenibacillaceae</taxon>
        <taxon>Paenibacillus</taxon>
    </lineage>
</organism>
<feature type="binding site" evidence="8">
    <location>
        <position position="83"/>
    </location>
    <ligand>
        <name>NADP(+)</name>
        <dbReference type="ChEBI" id="CHEBI:58349"/>
    </ligand>
</feature>
<feature type="domain" description="Shikimate dehydrogenase substrate binding N-terminal" evidence="10">
    <location>
        <begin position="13"/>
        <end position="94"/>
    </location>
</feature>
<dbReference type="GO" id="GO:0009423">
    <property type="term" value="P:chorismate biosynthetic process"/>
    <property type="evidence" value="ECO:0007669"/>
    <property type="project" value="UniProtKB-UniRule"/>
</dbReference>
<dbReference type="InterPro" id="IPR041121">
    <property type="entry name" value="SDH_C"/>
</dbReference>
<feature type="binding site" evidence="8">
    <location>
        <position position="226"/>
    </location>
    <ligand>
        <name>NADP(+)</name>
        <dbReference type="ChEBI" id="CHEBI:58349"/>
    </ligand>
</feature>
<feature type="binding site" evidence="8">
    <location>
        <position position="67"/>
    </location>
    <ligand>
        <name>shikimate</name>
        <dbReference type="ChEBI" id="CHEBI:36208"/>
    </ligand>
</feature>
<keyword evidence="13" id="KW-1185">Reference proteome</keyword>
<dbReference type="EC" id="1.1.1.25" evidence="2 8"/>
<evidence type="ECO:0000259" key="11">
    <source>
        <dbReference type="Pfam" id="PF18317"/>
    </source>
</evidence>
<keyword evidence="3 8" id="KW-0028">Amino-acid biosynthesis</keyword>
<dbReference type="Gene3D" id="3.40.50.720">
    <property type="entry name" value="NAD(P)-binding Rossmann-like Domain"/>
    <property type="match status" value="1"/>
</dbReference>
<evidence type="ECO:0000256" key="2">
    <source>
        <dbReference type="ARBA" id="ARBA00012962"/>
    </source>
</evidence>
<accession>A0A6M1PNT4</accession>
<dbReference type="SUPFAM" id="SSF53223">
    <property type="entry name" value="Aminoacid dehydrogenase-like, N-terminal domain"/>
    <property type="match status" value="1"/>
</dbReference>
<reference evidence="12 13" key="1">
    <citation type="submission" date="2020-02" db="EMBL/GenBank/DDBJ databases">
        <authorList>
            <person name="Gao J."/>
            <person name="Sun J."/>
        </authorList>
    </citation>
    <scope>NUCLEOTIDE SEQUENCE [LARGE SCALE GENOMIC DNA]</scope>
    <source>
        <strain evidence="12 13">7124</strain>
    </source>
</reference>
<name>A0A6M1PNT4_9BACL</name>
<feature type="domain" description="Quinate/shikimate 5-dehydrogenase/glutamyl-tRNA reductase" evidence="9">
    <location>
        <begin position="122"/>
        <end position="199"/>
    </location>
</feature>
<dbReference type="SUPFAM" id="SSF51735">
    <property type="entry name" value="NAD(P)-binding Rossmann-fold domains"/>
    <property type="match status" value="1"/>
</dbReference>
<dbReference type="InterPro" id="IPR036291">
    <property type="entry name" value="NAD(P)-bd_dom_sf"/>
</dbReference>
<proteinExistence type="inferred from homology"/>
<dbReference type="GO" id="GO:0009073">
    <property type="term" value="P:aromatic amino acid family biosynthetic process"/>
    <property type="evidence" value="ECO:0007669"/>
    <property type="project" value="UniProtKB-KW"/>
</dbReference>
<feature type="domain" description="SDH C-terminal" evidence="11">
    <location>
        <begin position="249"/>
        <end position="279"/>
    </location>
</feature>
<evidence type="ECO:0000313" key="13">
    <source>
        <dbReference type="Proteomes" id="UP000480151"/>
    </source>
</evidence>
<dbReference type="Pfam" id="PF08501">
    <property type="entry name" value="Shikimate_dh_N"/>
    <property type="match status" value="1"/>
</dbReference>
<dbReference type="Proteomes" id="UP000480151">
    <property type="component" value="Unassembled WGS sequence"/>
</dbReference>
<comment type="function">
    <text evidence="8">Involved in the biosynthesis of the chorismate, which leads to the biosynthesis of aromatic amino acids. Catalyzes the reversible NADPH linked reduction of 3-dehydroshikimate (DHSA) to yield shikimate (SA).</text>
</comment>
<dbReference type="GO" id="GO:0019632">
    <property type="term" value="P:shikimate metabolic process"/>
    <property type="evidence" value="ECO:0007669"/>
    <property type="project" value="InterPro"/>
</dbReference>
<evidence type="ECO:0000256" key="4">
    <source>
        <dbReference type="ARBA" id="ARBA00022857"/>
    </source>
</evidence>
<evidence type="ECO:0000256" key="3">
    <source>
        <dbReference type="ARBA" id="ARBA00022605"/>
    </source>
</evidence>
<keyword evidence="4 8" id="KW-0521">NADP</keyword>
<dbReference type="InterPro" id="IPR022893">
    <property type="entry name" value="Shikimate_DH_fam"/>
</dbReference>
<comment type="subunit">
    <text evidence="8">Homodimer.</text>
</comment>
<dbReference type="HAMAP" id="MF_00222">
    <property type="entry name" value="Shikimate_DH_AroE"/>
    <property type="match status" value="1"/>
</dbReference>
<dbReference type="PANTHER" id="PTHR21089">
    <property type="entry name" value="SHIKIMATE DEHYDROGENASE"/>
    <property type="match status" value="1"/>
</dbReference>
<dbReference type="AlphaFoldDB" id="A0A6M1PNT4"/>
<dbReference type="InterPro" id="IPR006151">
    <property type="entry name" value="Shikm_DH/Glu-tRNA_Rdtase"/>
</dbReference>
<dbReference type="NCBIfam" id="TIGR00507">
    <property type="entry name" value="aroE"/>
    <property type="match status" value="1"/>
</dbReference>
<evidence type="ECO:0000256" key="7">
    <source>
        <dbReference type="ARBA" id="ARBA00049442"/>
    </source>
</evidence>
<feature type="binding site" evidence="8">
    <location>
        <position position="107"/>
    </location>
    <ligand>
        <name>shikimate</name>
        <dbReference type="ChEBI" id="CHEBI:36208"/>
    </ligand>
</feature>
<dbReference type="CDD" id="cd01065">
    <property type="entry name" value="NAD_bind_Shikimate_DH"/>
    <property type="match status" value="1"/>
</dbReference>